<dbReference type="AlphaFoldDB" id="A0A3S2UW43"/>
<keyword evidence="2" id="KW-1185">Reference proteome</keyword>
<sequence length="77" mass="8534">MNKLLFFAGLKEIINADYLEMDLIGKTVREAKAELLTTYSDLPLNSVMTAINEEFALDDDIIEKNDIIAFIPPVSGG</sequence>
<dbReference type="RefSeq" id="WP_127738954.1">
    <property type="nucleotide sequence ID" value="NZ_RZTZ01000005.1"/>
</dbReference>
<dbReference type="SUPFAM" id="SSF54285">
    <property type="entry name" value="MoaD/ThiS"/>
    <property type="match status" value="1"/>
</dbReference>
<proteinExistence type="predicted"/>
<evidence type="ECO:0000313" key="2">
    <source>
        <dbReference type="Proteomes" id="UP000288024"/>
    </source>
</evidence>
<reference evidence="1 2" key="1">
    <citation type="submission" date="2019-01" db="EMBL/GenBank/DDBJ databases">
        <title>Bacillus sp. M5HDSG1-1, whole genome shotgun sequence.</title>
        <authorList>
            <person name="Tuo L."/>
        </authorList>
    </citation>
    <scope>NUCLEOTIDE SEQUENCE [LARGE SCALE GENOMIC DNA]</scope>
    <source>
        <strain evidence="1 2">M5HDSG1-1</strain>
    </source>
</reference>
<dbReference type="Pfam" id="PF02597">
    <property type="entry name" value="ThiS"/>
    <property type="match status" value="1"/>
</dbReference>
<evidence type="ECO:0000313" key="1">
    <source>
        <dbReference type="EMBL" id="RVT61497.1"/>
    </source>
</evidence>
<protein>
    <submittedName>
        <fullName evidence="1">MoaD/ThiS family protein</fullName>
    </submittedName>
</protein>
<dbReference type="CDD" id="cd00754">
    <property type="entry name" value="Ubl_MoaD"/>
    <property type="match status" value="1"/>
</dbReference>
<dbReference type="InterPro" id="IPR003749">
    <property type="entry name" value="ThiS/MoaD-like"/>
</dbReference>
<organism evidence="1 2">
    <name type="scientific">Niallia taxi</name>
    <dbReference type="NCBI Taxonomy" id="2499688"/>
    <lineage>
        <taxon>Bacteria</taxon>
        <taxon>Bacillati</taxon>
        <taxon>Bacillota</taxon>
        <taxon>Bacilli</taxon>
        <taxon>Bacillales</taxon>
        <taxon>Bacillaceae</taxon>
        <taxon>Niallia</taxon>
    </lineage>
</organism>
<dbReference type="Proteomes" id="UP000288024">
    <property type="component" value="Unassembled WGS sequence"/>
</dbReference>
<name>A0A3S2UW43_9BACI</name>
<gene>
    <name evidence="1" type="ORF">EM808_14700</name>
</gene>
<dbReference type="InterPro" id="IPR012675">
    <property type="entry name" value="Beta-grasp_dom_sf"/>
</dbReference>
<dbReference type="EMBL" id="RZTZ01000005">
    <property type="protein sequence ID" value="RVT61497.1"/>
    <property type="molecule type" value="Genomic_DNA"/>
</dbReference>
<comment type="caution">
    <text evidence="1">The sequence shown here is derived from an EMBL/GenBank/DDBJ whole genome shotgun (WGS) entry which is preliminary data.</text>
</comment>
<dbReference type="InterPro" id="IPR016155">
    <property type="entry name" value="Mopterin_synth/thiamin_S_b"/>
</dbReference>
<accession>A0A3S2UW43</accession>
<dbReference type="Gene3D" id="3.10.20.30">
    <property type="match status" value="1"/>
</dbReference>